<dbReference type="Gene3D" id="3.40.50.300">
    <property type="entry name" value="P-loop containing nucleotide triphosphate hydrolases"/>
    <property type="match status" value="1"/>
</dbReference>
<dbReference type="EMBL" id="CAADFY010000079">
    <property type="protein sequence ID" value="VFK56054.1"/>
    <property type="molecule type" value="Genomic_DNA"/>
</dbReference>
<accession>A0A450ZQN9</accession>
<feature type="domain" description="Double-GTPase 2" evidence="1">
    <location>
        <begin position="1"/>
        <end position="192"/>
    </location>
</feature>
<gene>
    <name evidence="3" type="ORF">BECKTUN1418D_GA0071000_104411</name>
    <name evidence="4" type="ORF">BECKTUN1418E_GA0071001_10768</name>
    <name evidence="2" type="ORF">BECKTUN1418F_GA0071002_10798</name>
</gene>
<evidence type="ECO:0000313" key="4">
    <source>
        <dbReference type="EMBL" id="VFK62236.1"/>
    </source>
</evidence>
<dbReference type="EMBL" id="CAADFX010000044">
    <property type="protein sequence ID" value="VFK56320.1"/>
    <property type="molecule type" value="Genomic_DNA"/>
</dbReference>
<dbReference type="AlphaFoldDB" id="A0A450ZQN9"/>
<sequence>MVSFIGYPRSGKTTLIISLFAEIFAQRILRGVNIIPRGEETIKRVNEDIARLESSRELGPTTDQDLFSYRVEMLTGRNIFSRRYKIELGDFPGEASENLASEEPEWLHPTKYFQWALNADAFIFVIDLEYLSDFESDNAVKYKLAITSSFRAAWQKIKDHHYDGVRRLQDNPIVVVFTKADLLSYSEDSYSEKNMNNSPHLPRNYNKPIIIDSKEQKIMEKENQIKKYFRDVIEYFKSETNKFNIVFSSVFAKEKNDGIRFGMEALARSVLPK</sequence>
<protein>
    <submittedName>
        <fullName evidence="2">50S ribosome-binding GTPase</fullName>
    </submittedName>
</protein>
<dbReference type="SUPFAM" id="SSF52540">
    <property type="entry name" value="P-loop containing nucleoside triphosphate hydrolases"/>
    <property type="match status" value="1"/>
</dbReference>
<evidence type="ECO:0000313" key="2">
    <source>
        <dbReference type="EMBL" id="VFK56054.1"/>
    </source>
</evidence>
<organism evidence="2">
    <name type="scientific">Candidatus Kentrum sp. TUN</name>
    <dbReference type="NCBI Taxonomy" id="2126343"/>
    <lineage>
        <taxon>Bacteria</taxon>
        <taxon>Pseudomonadati</taxon>
        <taxon>Pseudomonadota</taxon>
        <taxon>Gammaproteobacteria</taxon>
        <taxon>Candidatus Kentrum</taxon>
    </lineage>
</organism>
<dbReference type="EMBL" id="CAADFV010000076">
    <property type="protein sequence ID" value="VFK62236.1"/>
    <property type="molecule type" value="Genomic_DNA"/>
</dbReference>
<dbReference type="Pfam" id="PF19993">
    <property type="entry name" value="DO-GTPase2"/>
    <property type="match status" value="1"/>
</dbReference>
<dbReference type="CDD" id="cd00882">
    <property type="entry name" value="Ras_like_GTPase"/>
    <property type="match status" value="1"/>
</dbReference>
<reference evidence="2" key="1">
    <citation type="submission" date="2019-02" db="EMBL/GenBank/DDBJ databases">
        <authorList>
            <person name="Gruber-Vodicka R. H."/>
            <person name="Seah K. B. B."/>
        </authorList>
    </citation>
    <scope>NUCLEOTIDE SEQUENCE</scope>
    <source>
        <strain evidence="3">BECK_BY1</strain>
        <strain evidence="4">BECK_BY2</strain>
        <strain evidence="2">BECK_BY3</strain>
    </source>
</reference>
<dbReference type="InterPro" id="IPR027417">
    <property type="entry name" value="P-loop_NTPase"/>
</dbReference>
<evidence type="ECO:0000259" key="1">
    <source>
        <dbReference type="Pfam" id="PF19993"/>
    </source>
</evidence>
<name>A0A450ZQN9_9GAMM</name>
<dbReference type="InterPro" id="IPR045528">
    <property type="entry name" value="DO-GTPase2"/>
</dbReference>
<evidence type="ECO:0000313" key="3">
    <source>
        <dbReference type="EMBL" id="VFK56320.1"/>
    </source>
</evidence>
<proteinExistence type="predicted"/>